<organism evidence="9 10">
    <name type="scientific">Cyanidium caldarium</name>
    <name type="common">Red alga</name>
    <dbReference type="NCBI Taxonomy" id="2771"/>
    <lineage>
        <taxon>Eukaryota</taxon>
        <taxon>Rhodophyta</taxon>
        <taxon>Bangiophyceae</taxon>
        <taxon>Cyanidiales</taxon>
        <taxon>Cyanidiaceae</taxon>
        <taxon>Cyanidium</taxon>
    </lineage>
</organism>
<evidence type="ECO:0000256" key="5">
    <source>
        <dbReference type="ARBA" id="ARBA00048874"/>
    </source>
</evidence>
<dbReference type="InterPro" id="IPR037163">
    <property type="entry name" value="Spermidine_synt_N_sf"/>
</dbReference>
<evidence type="ECO:0000256" key="7">
    <source>
        <dbReference type="PROSITE-ProRule" id="PRU00354"/>
    </source>
</evidence>
<gene>
    <name evidence="9" type="ORF">CDCA_CDCA14G3848</name>
</gene>
<dbReference type="InterPro" id="IPR030373">
    <property type="entry name" value="PABS_CS"/>
</dbReference>
<evidence type="ECO:0000256" key="1">
    <source>
        <dbReference type="ARBA" id="ARBA00007867"/>
    </source>
</evidence>
<sequence>MPGAQVEADIWVSEFISPYDVYQHGVREIFLAKRTAFQSMAVVDFGTYGRGLVLDGKVQCTSGDEVQYHEPLCHVPCLVHGAPRQVLILGGGDGGAAREFLKWRTVERVVVVDIDAEVVTACREHLPEIHRGSLDDARVEVVTEDAWAYVDRCGERFEVIVSDLTDPLEDGPSFALFAREFFQRVKRLLTPEGVFVTQAGPTSAAESPMHPRIVSTLRSVYQHASSYEVFVPTFGSPLGFAIASERAFDTFGEQVVERVNRRLVENVAGGKLQTLDGIAFVGLFATSKALRQRIEAERTVYTLASDGKSPDTIIGSAQADANRGE</sequence>
<dbReference type="PROSITE" id="PS01330">
    <property type="entry name" value="PABS_1"/>
    <property type="match status" value="1"/>
</dbReference>
<keyword evidence="4 7" id="KW-0620">Polyamine biosynthesis</keyword>
<dbReference type="GO" id="GO:0006596">
    <property type="term" value="P:polyamine biosynthetic process"/>
    <property type="evidence" value="ECO:0007669"/>
    <property type="project" value="UniProtKB-UniRule"/>
</dbReference>
<evidence type="ECO:0000256" key="6">
    <source>
        <dbReference type="ARBA" id="ARBA00049721"/>
    </source>
</evidence>
<feature type="active site" description="Proton acceptor" evidence="7">
    <location>
        <position position="163"/>
    </location>
</feature>
<protein>
    <recommendedName>
        <fullName evidence="6">thermospermine synthase</fullName>
        <ecNumber evidence="6">2.5.1.79</ecNumber>
    </recommendedName>
</protein>
<dbReference type="AlphaFoldDB" id="A0AAV9IZR0"/>
<evidence type="ECO:0000256" key="3">
    <source>
        <dbReference type="ARBA" id="ARBA00022679"/>
    </source>
</evidence>
<evidence type="ECO:0000259" key="8">
    <source>
        <dbReference type="PROSITE" id="PS51006"/>
    </source>
</evidence>
<dbReference type="EC" id="2.5.1.79" evidence="6"/>
<comment type="catalytic activity">
    <reaction evidence="5">
        <text>S-adenosyl 3-(methylsulfanyl)propylamine + spermidine = thermospermine + S-methyl-5'-thioadenosine + H(+)</text>
        <dbReference type="Rhea" id="RHEA:30515"/>
        <dbReference type="ChEBI" id="CHEBI:15378"/>
        <dbReference type="ChEBI" id="CHEBI:17509"/>
        <dbReference type="ChEBI" id="CHEBI:57443"/>
        <dbReference type="ChEBI" id="CHEBI:57834"/>
        <dbReference type="ChEBI" id="CHEBI:59903"/>
        <dbReference type="EC" id="2.5.1.79"/>
    </reaction>
</comment>
<dbReference type="InterPro" id="IPR029063">
    <property type="entry name" value="SAM-dependent_MTases_sf"/>
</dbReference>
<dbReference type="PROSITE" id="PS51006">
    <property type="entry name" value="PABS_2"/>
    <property type="match status" value="1"/>
</dbReference>
<dbReference type="GO" id="GO:0010487">
    <property type="term" value="F:thermospermine synthase activity"/>
    <property type="evidence" value="ECO:0007669"/>
    <property type="project" value="UniProtKB-EC"/>
</dbReference>
<dbReference type="InterPro" id="IPR030374">
    <property type="entry name" value="PABS"/>
</dbReference>
<proteinExistence type="inferred from homology"/>
<keyword evidence="10" id="KW-1185">Reference proteome</keyword>
<evidence type="ECO:0000256" key="2">
    <source>
        <dbReference type="ARBA" id="ARBA00022490"/>
    </source>
</evidence>
<dbReference type="InterPro" id="IPR001045">
    <property type="entry name" value="Spermi_synthase"/>
</dbReference>
<dbReference type="Gene3D" id="2.30.140.10">
    <property type="entry name" value="Spermidine synthase, tetramerisation domain"/>
    <property type="match status" value="1"/>
</dbReference>
<accession>A0AAV9IZR0</accession>
<keyword evidence="2" id="KW-0963">Cytoplasm</keyword>
<dbReference type="Pfam" id="PF17284">
    <property type="entry name" value="Spermine_synt_N"/>
    <property type="match status" value="1"/>
</dbReference>
<dbReference type="FunFam" id="3.40.50.150:FF:000088">
    <property type="entry name" value="Polyamine aminopropyltransferase"/>
    <property type="match status" value="1"/>
</dbReference>
<dbReference type="Gene3D" id="3.40.50.150">
    <property type="entry name" value="Vaccinia Virus protein VP39"/>
    <property type="match status" value="1"/>
</dbReference>
<dbReference type="Proteomes" id="UP001301350">
    <property type="component" value="Unassembled WGS sequence"/>
</dbReference>
<evidence type="ECO:0000313" key="10">
    <source>
        <dbReference type="Proteomes" id="UP001301350"/>
    </source>
</evidence>
<dbReference type="HAMAP" id="MF_00198">
    <property type="entry name" value="Spermidine_synth"/>
    <property type="match status" value="1"/>
</dbReference>
<name>A0AAV9IZR0_CYACA</name>
<evidence type="ECO:0000313" key="9">
    <source>
        <dbReference type="EMBL" id="KAK4537823.1"/>
    </source>
</evidence>
<dbReference type="InterPro" id="IPR035246">
    <property type="entry name" value="Spermidine_synt_N"/>
</dbReference>
<dbReference type="SUPFAM" id="SSF53335">
    <property type="entry name" value="S-adenosyl-L-methionine-dependent methyltransferases"/>
    <property type="match status" value="1"/>
</dbReference>
<dbReference type="PANTHER" id="PTHR43317:SF1">
    <property type="entry name" value="THERMOSPERMINE SYNTHASE ACAULIS5"/>
    <property type="match status" value="1"/>
</dbReference>
<keyword evidence="3 7" id="KW-0808">Transferase</keyword>
<dbReference type="NCBIfam" id="NF037959">
    <property type="entry name" value="MFS_SpdSyn"/>
    <property type="match status" value="1"/>
</dbReference>
<comment type="caution">
    <text evidence="9">The sequence shown here is derived from an EMBL/GenBank/DDBJ whole genome shotgun (WGS) entry which is preliminary data.</text>
</comment>
<dbReference type="Pfam" id="PF01564">
    <property type="entry name" value="Spermine_synth"/>
    <property type="match status" value="1"/>
</dbReference>
<dbReference type="PANTHER" id="PTHR43317">
    <property type="entry name" value="THERMOSPERMINE SYNTHASE ACAULIS5"/>
    <property type="match status" value="1"/>
</dbReference>
<reference evidence="9 10" key="1">
    <citation type="submission" date="2022-07" db="EMBL/GenBank/DDBJ databases">
        <title>Genome-wide signatures of adaptation to extreme environments.</title>
        <authorList>
            <person name="Cho C.H."/>
            <person name="Yoon H.S."/>
        </authorList>
    </citation>
    <scope>NUCLEOTIDE SEQUENCE [LARGE SCALE GENOMIC DNA]</scope>
    <source>
        <strain evidence="9 10">DBV 063 E5</strain>
    </source>
</reference>
<dbReference type="CDD" id="cd02440">
    <property type="entry name" value="AdoMet_MTases"/>
    <property type="match status" value="1"/>
</dbReference>
<dbReference type="EMBL" id="JANCYW010000014">
    <property type="protein sequence ID" value="KAK4537823.1"/>
    <property type="molecule type" value="Genomic_DNA"/>
</dbReference>
<feature type="domain" description="PABS" evidence="8">
    <location>
        <begin position="9"/>
        <end position="245"/>
    </location>
</feature>
<comment type="similarity">
    <text evidence="1">Belongs to the spermidine/spermine synthase family.</text>
</comment>
<evidence type="ECO:0000256" key="4">
    <source>
        <dbReference type="ARBA" id="ARBA00023115"/>
    </source>
</evidence>